<protein>
    <submittedName>
        <fullName evidence="1">Carboxypeptidase regulatory-like domain-containing protein</fullName>
    </submittedName>
</protein>
<organism evidence="1 2">
    <name type="scientific">Ruficoccus amylovorans</name>
    <dbReference type="NCBI Taxonomy" id="1804625"/>
    <lineage>
        <taxon>Bacteria</taxon>
        <taxon>Pseudomonadati</taxon>
        <taxon>Verrucomicrobiota</taxon>
        <taxon>Opitutia</taxon>
        <taxon>Puniceicoccales</taxon>
        <taxon>Cerasicoccaceae</taxon>
        <taxon>Ruficoccus</taxon>
    </lineage>
</organism>
<dbReference type="GO" id="GO:0004180">
    <property type="term" value="F:carboxypeptidase activity"/>
    <property type="evidence" value="ECO:0007669"/>
    <property type="project" value="UniProtKB-KW"/>
</dbReference>
<reference evidence="1 2" key="1">
    <citation type="submission" date="2020-07" db="EMBL/GenBank/DDBJ databases">
        <authorList>
            <person name="Feng X."/>
        </authorList>
    </citation>
    <scope>NUCLEOTIDE SEQUENCE [LARGE SCALE GENOMIC DNA]</scope>
    <source>
        <strain evidence="1 2">JCM31066</strain>
    </source>
</reference>
<dbReference type="Proteomes" id="UP000546464">
    <property type="component" value="Unassembled WGS sequence"/>
</dbReference>
<dbReference type="EMBL" id="JACHVB010000012">
    <property type="protein sequence ID" value="MBC2592876.1"/>
    <property type="molecule type" value="Genomic_DNA"/>
</dbReference>
<evidence type="ECO:0000313" key="1">
    <source>
        <dbReference type="EMBL" id="MBC2592876.1"/>
    </source>
</evidence>
<sequence>MSKSFLKTLGVLVLLYAITFTALHFYKRSIPSANETTEMPSLGPVMADLRAHYQSAKSISKEYKWHIKRLWDGGGHILVGRIEPPEGAKIARILTLQNDGSFATAIYPGRTLELYIHGYEPLVITPNEPVWGPICDVGTHTFEKAPLEDLRTLTGSVQAEPMKGKTPEVKLELIVQNEAYLGRDGGTWQQCLRPVVETKDISPGQSFSFEGLSPIPYELKISAKGYVTQTLTIQPDLRGVIDLGAIQLQRAQVLRFDYISMIDLDAPDTWPSPEDQRVVCNNENKFLIATVADRYDSKRQFRLPVRDGHTYALHPRLPSEYYRLGPGKLEDYIKKTDWIERTRWADLRPSDVASDEILLESGYVYFFRNRRSDCNCLFAVTDITDELD</sequence>
<keyword evidence="1" id="KW-0121">Carboxypeptidase</keyword>
<keyword evidence="1" id="KW-0645">Protease</keyword>
<dbReference type="AlphaFoldDB" id="A0A842HAX8"/>
<keyword evidence="1" id="KW-0378">Hydrolase</keyword>
<comment type="caution">
    <text evidence="1">The sequence shown here is derived from an EMBL/GenBank/DDBJ whole genome shotgun (WGS) entry which is preliminary data.</text>
</comment>
<proteinExistence type="predicted"/>
<name>A0A842HAX8_9BACT</name>
<accession>A0A842HAX8</accession>
<keyword evidence="2" id="KW-1185">Reference proteome</keyword>
<gene>
    <name evidence="1" type="ORF">H5P28_01255</name>
</gene>
<dbReference type="RefSeq" id="WP_185673889.1">
    <property type="nucleotide sequence ID" value="NZ_JACHVB010000012.1"/>
</dbReference>
<evidence type="ECO:0000313" key="2">
    <source>
        <dbReference type="Proteomes" id="UP000546464"/>
    </source>
</evidence>